<evidence type="ECO:0000313" key="1">
    <source>
        <dbReference type="EMBL" id="ORZ38248.1"/>
    </source>
</evidence>
<dbReference type="AlphaFoldDB" id="A0A1Y2HUG1"/>
<organism evidence="1 2">
    <name type="scientific">Catenaria anguillulae PL171</name>
    <dbReference type="NCBI Taxonomy" id="765915"/>
    <lineage>
        <taxon>Eukaryota</taxon>
        <taxon>Fungi</taxon>
        <taxon>Fungi incertae sedis</taxon>
        <taxon>Blastocladiomycota</taxon>
        <taxon>Blastocladiomycetes</taxon>
        <taxon>Blastocladiales</taxon>
        <taxon>Catenariaceae</taxon>
        <taxon>Catenaria</taxon>
    </lineage>
</organism>
<dbReference type="Proteomes" id="UP000193411">
    <property type="component" value="Unassembled WGS sequence"/>
</dbReference>
<accession>A0A1Y2HUG1</accession>
<dbReference type="EMBL" id="MCFL01000009">
    <property type="protein sequence ID" value="ORZ38248.1"/>
    <property type="molecule type" value="Genomic_DNA"/>
</dbReference>
<sequence length="247" mass="28922">MALRIITITYQYITSGNEYSQPITTSAPSHRPCHGHVFQPFQPHTRSGRPDPSLNKRLQWHLKRIREEKRKNHSHAHIEYRNFRFNFRLHWQQPNTMVHLRFQYHDVIALCQYLNIPEYYKLDNRGKVESLTAFVMLLYALVRPRRLIDLSGMFGCHISVGCTRPSFWTQDRRFASKMYIGAHMVDHNLVDRMCDAAAHKGSVSLKYFRAGSKVYAFIDGNLHPTARPRIFQSMRKCPGPLDKVLVA</sequence>
<reference evidence="1 2" key="1">
    <citation type="submission" date="2016-07" db="EMBL/GenBank/DDBJ databases">
        <title>Pervasive Adenine N6-methylation of Active Genes in Fungi.</title>
        <authorList>
            <consortium name="DOE Joint Genome Institute"/>
            <person name="Mondo S.J."/>
            <person name="Dannebaum R.O."/>
            <person name="Kuo R.C."/>
            <person name="Labutti K."/>
            <person name="Haridas S."/>
            <person name="Kuo A."/>
            <person name="Salamov A."/>
            <person name="Ahrendt S.R."/>
            <person name="Lipzen A."/>
            <person name="Sullivan W."/>
            <person name="Andreopoulos W.B."/>
            <person name="Clum A."/>
            <person name="Lindquist E."/>
            <person name="Daum C."/>
            <person name="Ramamoorthy G.K."/>
            <person name="Gryganskyi A."/>
            <person name="Culley D."/>
            <person name="Magnuson J.K."/>
            <person name="James T.Y."/>
            <person name="O'Malley M.A."/>
            <person name="Stajich J.E."/>
            <person name="Spatafora J.W."/>
            <person name="Visel A."/>
            <person name="Grigoriev I.V."/>
        </authorList>
    </citation>
    <scope>NUCLEOTIDE SEQUENCE [LARGE SCALE GENOMIC DNA]</scope>
    <source>
        <strain evidence="1 2">PL171</strain>
    </source>
</reference>
<keyword evidence="2" id="KW-1185">Reference proteome</keyword>
<proteinExistence type="predicted"/>
<protein>
    <submittedName>
        <fullName evidence="1">Uncharacterized protein</fullName>
    </submittedName>
</protein>
<name>A0A1Y2HUG1_9FUNG</name>
<gene>
    <name evidence="1" type="ORF">BCR44DRAFT_308961</name>
</gene>
<evidence type="ECO:0000313" key="2">
    <source>
        <dbReference type="Proteomes" id="UP000193411"/>
    </source>
</evidence>
<comment type="caution">
    <text evidence="1">The sequence shown here is derived from an EMBL/GenBank/DDBJ whole genome shotgun (WGS) entry which is preliminary data.</text>
</comment>